<name>A0AAN7T139_9EURO</name>
<dbReference type="PANTHER" id="PTHR31977:SF1">
    <property type="entry name" value="UPF0696 PROTEIN C11ORF68"/>
    <property type="match status" value="1"/>
</dbReference>
<dbReference type="InterPro" id="IPR023398">
    <property type="entry name" value="TIF_eIF4e-like"/>
</dbReference>
<dbReference type="Pfam" id="PF08939">
    <property type="entry name" value="Bles03"/>
    <property type="match status" value="1"/>
</dbReference>
<dbReference type="AlphaFoldDB" id="A0AAN7T139"/>
<reference evidence="3 4" key="1">
    <citation type="submission" date="2023-08" db="EMBL/GenBank/DDBJ databases">
        <title>Black Yeasts Isolated from many extreme environments.</title>
        <authorList>
            <person name="Coleine C."/>
            <person name="Stajich J.E."/>
            <person name="Selbmann L."/>
        </authorList>
    </citation>
    <scope>NUCLEOTIDE SEQUENCE [LARGE SCALE GENOMIC DNA]</scope>
    <source>
        <strain evidence="3 4">CCFEE 5910</strain>
    </source>
</reference>
<dbReference type="Gene3D" id="3.30.760.10">
    <property type="entry name" value="RNA Cap, Translation Initiation Factor Eif4e"/>
    <property type="match status" value="1"/>
</dbReference>
<evidence type="ECO:0000313" key="3">
    <source>
        <dbReference type="EMBL" id="KAK5086840.1"/>
    </source>
</evidence>
<feature type="compositionally biased region" description="Polar residues" evidence="2">
    <location>
        <begin position="1"/>
        <end position="10"/>
    </location>
</feature>
<evidence type="ECO:0008006" key="5">
    <source>
        <dbReference type="Google" id="ProtNLM"/>
    </source>
</evidence>
<keyword evidence="4" id="KW-1185">Reference proteome</keyword>
<dbReference type="PANTHER" id="PTHR31977">
    <property type="entry name" value="UPF0696 PROTEIN C11ORF68"/>
    <property type="match status" value="1"/>
</dbReference>
<dbReference type="InterPro" id="IPR015034">
    <property type="entry name" value="Bles03"/>
</dbReference>
<proteinExistence type="inferred from homology"/>
<organism evidence="3 4">
    <name type="scientific">Lithohypha guttulata</name>
    <dbReference type="NCBI Taxonomy" id="1690604"/>
    <lineage>
        <taxon>Eukaryota</taxon>
        <taxon>Fungi</taxon>
        <taxon>Dikarya</taxon>
        <taxon>Ascomycota</taxon>
        <taxon>Pezizomycotina</taxon>
        <taxon>Eurotiomycetes</taxon>
        <taxon>Chaetothyriomycetidae</taxon>
        <taxon>Chaetothyriales</taxon>
        <taxon>Trichomeriaceae</taxon>
        <taxon>Lithohypha</taxon>
    </lineage>
</organism>
<evidence type="ECO:0000256" key="1">
    <source>
        <dbReference type="ARBA" id="ARBA00010568"/>
    </source>
</evidence>
<protein>
    <recommendedName>
        <fullName evidence="5">DUF1917-domain-containing protein</fullName>
    </recommendedName>
</protein>
<evidence type="ECO:0000313" key="4">
    <source>
        <dbReference type="Proteomes" id="UP001309876"/>
    </source>
</evidence>
<feature type="region of interest" description="Disordered" evidence="2">
    <location>
        <begin position="1"/>
        <end position="45"/>
    </location>
</feature>
<feature type="compositionally biased region" description="Polar residues" evidence="2">
    <location>
        <begin position="20"/>
        <end position="32"/>
    </location>
</feature>
<evidence type="ECO:0000256" key="2">
    <source>
        <dbReference type="SAM" id="MobiDB-lite"/>
    </source>
</evidence>
<feature type="region of interest" description="Disordered" evidence="2">
    <location>
        <begin position="61"/>
        <end position="96"/>
    </location>
</feature>
<comment type="similarity">
    <text evidence="1">Belongs to the UPF0696 family.</text>
</comment>
<dbReference type="Proteomes" id="UP001309876">
    <property type="component" value="Unassembled WGS sequence"/>
</dbReference>
<gene>
    <name evidence="3" type="ORF">LTR05_004008</name>
</gene>
<accession>A0AAN7T139</accession>
<sequence>MSEVSTNFHSPQAYEDDFSDTSSFYGDSATKQRYQKKARQKSDHGRIQEWNVQVVAAKAMQREHQSLVTKKRKNNDGSDNDLKRRRLNEGQNTARPVNQLSTVQRQHNIYEGNPTALQLGESVDDFLKRLVPSSGTTGEPWIWCANFSAEHGEASDLASYRQIGTRLLDQYSAKRNELESIQPAKTAGTITRMLRPYRDKLREDIIQTARRYNVIAGKWMLFPTSGAVDRYWAKVVSATVEGRLGISAKVSTRPDNPDRPMQVICVYTRDFKEEADIKRVLVELVKLKLAPVVLGPLQKGASNVREQIWYKPDCYTYLDLMSGNEFKLKPTLYGTADLLTRADLETT</sequence>
<comment type="caution">
    <text evidence="3">The sequence shown here is derived from an EMBL/GenBank/DDBJ whole genome shotgun (WGS) entry which is preliminary data.</text>
</comment>
<dbReference type="EMBL" id="JAVRRJ010000003">
    <property type="protein sequence ID" value="KAK5086840.1"/>
    <property type="molecule type" value="Genomic_DNA"/>
</dbReference>
<dbReference type="SUPFAM" id="SSF55418">
    <property type="entry name" value="eIF4e-like"/>
    <property type="match status" value="1"/>
</dbReference>